<dbReference type="RefSeq" id="WP_255854130.1">
    <property type="nucleotide sequence ID" value="NZ_CP073347.1"/>
</dbReference>
<evidence type="ECO:0000256" key="1">
    <source>
        <dbReference type="ARBA" id="ARBA00006484"/>
    </source>
</evidence>
<keyword evidence="4" id="KW-1185">Reference proteome</keyword>
<dbReference type="CDD" id="cd05233">
    <property type="entry name" value="SDR_c"/>
    <property type="match status" value="1"/>
</dbReference>
<comment type="similarity">
    <text evidence="1">Belongs to the short-chain dehydrogenases/reductases (SDR) family.</text>
</comment>
<dbReference type="PRINTS" id="PR00080">
    <property type="entry name" value="SDRFAMILY"/>
</dbReference>
<sequence>MTAQAGQGARSGLKALYPDLEGRTVLISGGATGIGQAVVEAFARQGARTAFVDLAEAPGQALAQQLQDQGHEVLFKQCDITDTKAYQQAIQQVAEQYGPITVLANNAANDVRHSLDSLGFEQFDALVSVNLKHAMFAAQAVAPMMRKAGGGSIINFGSVGWMMATAGYPVYAASKAAVHGMTRGLARELGADNIRVNTLVPGWVMTEKQLQLWVDESAKDLIKRSQCMAGSVMPQDIADMALFLASDAAAMCSAQNFIVDGGWV</sequence>
<dbReference type="InterPro" id="IPR002347">
    <property type="entry name" value="SDR_fam"/>
</dbReference>
<dbReference type="PROSITE" id="PS00061">
    <property type="entry name" value="ADH_SHORT"/>
    <property type="match status" value="1"/>
</dbReference>
<dbReference type="InterPro" id="IPR020904">
    <property type="entry name" value="Sc_DH/Rdtase_CS"/>
</dbReference>
<dbReference type="Pfam" id="PF13561">
    <property type="entry name" value="adh_short_C2"/>
    <property type="match status" value="1"/>
</dbReference>
<dbReference type="PANTHER" id="PTHR24321:SF8">
    <property type="entry name" value="ESTRADIOL 17-BETA-DEHYDROGENASE 8-RELATED"/>
    <property type="match status" value="1"/>
</dbReference>
<dbReference type="PRINTS" id="PR00081">
    <property type="entry name" value="GDHRDH"/>
</dbReference>
<protein>
    <submittedName>
        <fullName evidence="3">SDR family oxidoreductase</fullName>
    </submittedName>
</protein>
<reference evidence="3" key="1">
    <citation type="submission" date="2021-04" db="EMBL/GenBank/DDBJ databases">
        <title>Oceanospirillales bacteria with DddD are important DMSP degraders in coastal seawater.</title>
        <authorList>
            <person name="Liu J."/>
        </authorList>
    </citation>
    <scope>NUCLEOTIDE SEQUENCE</scope>
    <source>
        <strain evidence="3">D13-1</strain>
    </source>
</reference>
<gene>
    <name evidence="3" type="ORF">KDW95_23150</name>
</gene>
<dbReference type="SUPFAM" id="SSF51735">
    <property type="entry name" value="NAD(P)-binding Rossmann-fold domains"/>
    <property type="match status" value="1"/>
</dbReference>
<evidence type="ECO:0000313" key="3">
    <source>
        <dbReference type="EMBL" id="UTW12078.1"/>
    </source>
</evidence>
<dbReference type="Proteomes" id="UP001058461">
    <property type="component" value="Chromosome"/>
</dbReference>
<evidence type="ECO:0000256" key="2">
    <source>
        <dbReference type="ARBA" id="ARBA00023002"/>
    </source>
</evidence>
<name>A0ABY5HKF5_9GAMM</name>
<dbReference type="Gene3D" id="3.40.50.720">
    <property type="entry name" value="NAD(P)-binding Rossmann-like Domain"/>
    <property type="match status" value="1"/>
</dbReference>
<organism evidence="3 4">
    <name type="scientific">Marinobacterium rhizophilum</name>
    <dbReference type="NCBI Taxonomy" id="420402"/>
    <lineage>
        <taxon>Bacteria</taxon>
        <taxon>Pseudomonadati</taxon>
        <taxon>Pseudomonadota</taxon>
        <taxon>Gammaproteobacteria</taxon>
        <taxon>Oceanospirillales</taxon>
        <taxon>Oceanospirillaceae</taxon>
        <taxon>Marinobacterium</taxon>
    </lineage>
</organism>
<dbReference type="PANTHER" id="PTHR24321">
    <property type="entry name" value="DEHYDROGENASES, SHORT CHAIN"/>
    <property type="match status" value="1"/>
</dbReference>
<evidence type="ECO:0000313" key="4">
    <source>
        <dbReference type="Proteomes" id="UP001058461"/>
    </source>
</evidence>
<keyword evidence="2" id="KW-0560">Oxidoreductase</keyword>
<dbReference type="InterPro" id="IPR036291">
    <property type="entry name" value="NAD(P)-bd_dom_sf"/>
</dbReference>
<proteinExistence type="inferred from homology"/>
<accession>A0ABY5HKF5</accession>
<dbReference type="EMBL" id="CP073347">
    <property type="protein sequence ID" value="UTW12078.1"/>
    <property type="molecule type" value="Genomic_DNA"/>
</dbReference>